<protein>
    <recommendedName>
        <fullName evidence="2">DnaJ homologue subfamily C member 28 conserved domain-containing protein</fullName>
    </recommendedName>
</protein>
<dbReference type="InterPro" id="IPR018961">
    <property type="entry name" value="DnaJ_homolog_subfam-C_membr-28"/>
</dbReference>
<proteinExistence type="predicted"/>
<keyword evidence="4" id="KW-1185">Reference proteome</keyword>
<dbReference type="PANTHER" id="PTHR39394">
    <property type="entry name" value="YALI0E31793P"/>
    <property type="match status" value="1"/>
</dbReference>
<dbReference type="PANTHER" id="PTHR39394:SF1">
    <property type="entry name" value="DNAJ HOMOLOGUE SUBFAMILY C MEMBER 28 CONSERVED DOMAIN-CONTAINING PROTEIN"/>
    <property type="match status" value="1"/>
</dbReference>
<dbReference type="EMBL" id="KV426168">
    <property type="protein sequence ID" value="KZV86033.1"/>
    <property type="molecule type" value="Genomic_DNA"/>
</dbReference>
<sequence length="425" mass="47610">MRLPSPAATRITRHVLFTRRNGTKAQSASAKLWADAADEETELAARRNRQQKVDLLFSKDENWTGDESMRDAVLRMLVDKYKPLRSGPIKTAEEKLRERPPQVDMPSPDEATSTTLVGGSDVRPWDVTFKPPSFIASIRAGNFTSTPPSKAPPASALDMPVSREQRKRMREAGRLTNAREASLDYRLRMPSERPRANPVTLRGWGSLVDERIERARAEGHFKSLKGRGKPLDRETAEGNPFIAREQFLMNRIIQRNGAAPPWVEVQGELEDAVSSFRDVLQASWVRKAVRSLSASYPRQLLGSVTRDEVAALRDPAWETRERSFHDAALDDVNRVVRKHNAIAPIPVRKGYLTRDVELARCYRVSVDAILEELQRRAHSSPKNASDTGESFEKSGAGTDAGPDVGLAAMFRAMVRGVVERFIRPL</sequence>
<feature type="region of interest" description="Disordered" evidence="1">
    <location>
        <begin position="94"/>
        <end position="119"/>
    </location>
</feature>
<organism evidence="3 4">
    <name type="scientific">Exidia glandulosa HHB12029</name>
    <dbReference type="NCBI Taxonomy" id="1314781"/>
    <lineage>
        <taxon>Eukaryota</taxon>
        <taxon>Fungi</taxon>
        <taxon>Dikarya</taxon>
        <taxon>Basidiomycota</taxon>
        <taxon>Agaricomycotina</taxon>
        <taxon>Agaricomycetes</taxon>
        <taxon>Auriculariales</taxon>
        <taxon>Exidiaceae</taxon>
        <taxon>Exidia</taxon>
    </lineage>
</organism>
<feature type="region of interest" description="Disordered" evidence="1">
    <location>
        <begin position="376"/>
        <end position="398"/>
    </location>
</feature>
<evidence type="ECO:0000259" key="2">
    <source>
        <dbReference type="Pfam" id="PF09350"/>
    </source>
</evidence>
<feature type="domain" description="DnaJ homologue subfamily C member 28 conserved" evidence="2">
    <location>
        <begin position="207"/>
        <end position="277"/>
    </location>
</feature>
<gene>
    <name evidence="3" type="ORF">EXIGLDRAFT_725216</name>
</gene>
<name>A0A165E437_EXIGL</name>
<accession>A0A165E437</accession>
<dbReference type="AlphaFoldDB" id="A0A165E437"/>
<dbReference type="InParanoid" id="A0A165E437"/>
<dbReference type="Pfam" id="PF09350">
    <property type="entry name" value="DJC28_CD"/>
    <property type="match status" value="1"/>
</dbReference>
<dbReference type="STRING" id="1314781.A0A165E437"/>
<dbReference type="Proteomes" id="UP000077266">
    <property type="component" value="Unassembled WGS sequence"/>
</dbReference>
<dbReference type="OrthoDB" id="547796at2759"/>
<reference evidence="3 4" key="1">
    <citation type="journal article" date="2016" name="Mol. Biol. Evol.">
        <title>Comparative Genomics of Early-Diverging Mushroom-Forming Fungi Provides Insights into the Origins of Lignocellulose Decay Capabilities.</title>
        <authorList>
            <person name="Nagy L.G."/>
            <person name="Riley R."/>
            <person name="Tritt A."/>
            <person name="Adam C."/>
            <person name="Daum C."/>
            <person name="Floudas D."/>
            <person name="Sun H."/>
            <person name="Yadav J.S."/>
            <person name="Pangilinan J."/>
            <person name="Larsson K.H."/>
            <person name="Matsuura K."/>
            <person name="Barry K."/>
            <person name="Labutti K."/>
            <person name="Kuo R."/>
            <person name="Ohm R.A."/>
            <person name="Bhattacharya S.S."/>
            <person name="Shirouzu T."/>
            <person name="Yoshinaga Y."/>
            <person name="Martin F.M."/>
            <person name="Grigoriev I.V."/>
            <person name="Hibbett D.S."/>
        </authorList>
    </citation>
    <scope>NUCLEOTIDE SEQUENCE [LARGE SCALE GENOMIC DNA]</scope>
    <source>
        <strain evidence="3 4">HHB12029</strain>
    </source>
</reference>
<evidence type="ECO:0000256" key="1">
    <source>
        <dbReference type="SAM" id="MobiDB-lite"/>
    </source>
</evidence>
<evidence type="ECO:0000313" key="3">
    <source>
        <dbReference type="EMBL" id="KZV86033.1"/>
    </source>
</evidence>
<evidence type="ECO:0000313" key="4">
    <source>
        <dbReference type="Proteomes" id="UP000077266"/>
    </source>
</evidence>